<accession>A0A5B7FHR3</accession>
<proteinExistence type="predicted"/>
<gene>
    <name evidence="1" type="ORF">E2C01_040865</name>
</gene>
<protein>
    <submittedName>
        <fullName evidence="1">Uncharacterized protein</fullName>
    </submittedName>
</protein>
<organism evidence="1 2">
    <name type="scientific">Portunus trituberculatus</name>
    <name type="common">Swimming crab</name>
    <name type="synonym">Neptunus trituberculatus</name>
    <dbReference type="NCBI Taxonomy" id="210409"/>
    <lineage>
        <taxon>Eukaryota</taxon>
        <taxon>Metazoa</taxon>
        <taxon>Ecdysozoa</taxon>
        <taxon>Arthropoda</taxon>
        <taxon>Crustacea</taxon>
        <taxon>Multicrustacea</taxon>
        <taxon>Malacostraca</taxon>
        <taxon>Eumalacostraca</taxon>
        <taxon>Eucarida</taxon>
        <taxon>Decapoda</taxon>
        <taxon>Pleocyemata</taxon>
        <taxon>Brachyura</taxon>
        <taxon>Eubrachyura</taxon>
        <taxon>Portunoidea</taxon>
        <taxon>Portunidae</taxon>
        <taxon>Portuninae</taxon>
        <taxon>Portunus</taxon>
    </lineage>
</organism>
<evidence type="ECO:0000313" key="1">
    <source>
        <dbReference type="EMBL" id="MPC47130.1"/>
    </source>
</evidence>
<reference evidence="1 2" key="1">
    <citation type="submission" date="2019-05" db="EMBL/GenBank/DDBJ databases">
        <title>Another draft genome of Portunus trituberculatus and its Hox gene families provides insights of decapod evolution.</title>
        <authorList>
            <person name="Jeong J.-H."/>
            <person name="Song I."/>
            <person name="Kim S."/>
            <person name="Choi T."/>
            <person name="Kim D."/>
            <person name="Ryu S."/>
            <person name="Kim W."/>
        </authorList>
    </citation>
    <scope>NUCLEOTIDE SEQUENCE [LARGE SCALE GENOMIC DNA]</scope>
    <source>
        <tissue evidence="1">Muscle</tissue>
    </source>
</reference>
<name>A0A5B7FHR3_PORTR</name>
<dbReference type="EMBL" id="VSRR010007567">
    <property type="protein sequence ID" value="MPC47130.1"/>
    <property type="molecule type" value="Genomic_DNA"/>
</dbReference>
<keyword evidence="2" id="KW-1185">Reference proteome</keyword>
<dbReference type="Proteomes" id="UP000324222">
    <property type="component" value="Unassembled WGS sequence"/>
</dbReference>
<dbReference type="AlphaFoldDB" id="A0A5B7FHR3"/>
<evidence type="ECO:0000313" key="2">
    <source>
        <dbReference type="Proteomes" id="UP000324222"/>
    </source>
</evidence>
<sequence>MVLKGVKRESKAESTVGSECGVLLDSCRDCTFVHVGCIDRPATCKKRDIVDFSESEELLV</sequence>
<comment type="caution">
    <text evidence="1">The sequence shown here is derived from an EMBL/GenBank/DDBJ whole genome shotgun (WGS) entry which is preliminary data.</text>
</comment>